<dbReference type="EMBL" id="CP000815">
    <property type="protein sequence ID" value="ACB43249.1"/>
    <property type="molecule type" value="Genomic_DNA"/>
</dbReference>
<dbReference type="GeneID" id="6481199"/>
<geneLocation type="organellar chromatophore" evidence="9"/>
<keyword evidence="9" id="KW-0934">Plastid</keyword>
<keyword evidence="2" id="KW-0479">Metal-binding</keyword>
<keyword evidence="1" id="KW-0004">4Fe-4S</keyword>
<sequence>MKKTSLQNKFLSFEPHKLKRCLPESKIQKFQKLSTAYSQCHKYSISNTGLNVVISRGNPYANLMIIEETTKDENYDGIGPFAGKAGQLLDRMLSSIGIHANKDAFMCNATKSRSQNNIKLTSREIVNYRQWLEHQTDIIKPRIILLAGATAVEGVLNIKGGIQRIRGYWYLWEGYWLMPILHPSYLLRNSSTTKNSPNWLMWRDLQNVKCRLKQLKVET</sequence>
<accession>B1X5N0</accession>
<dbReference type="Pfam" id="PF03167">
    <property type="entry name" value="UDG"/>
    <property type="match status" value="1"/>
</dbReference>
<dbReference type="Gene3D" id="3.40.470.10">
    <property type="entry name" value="Uracil-DNA glycosylase-like domain"/>
    <property type="match status" value="1"/>
</dbReference>
<proteinExistence type="predicted"/>
<evidence type="ECO:0000313" key="9">
    <source>
        <dbReference type="EMBL" id="ACB43249.1"/>
    </source>
</evidence>
<dbReference type="InterPro" id="IPR005122">
    <property type="entry name" value="Uracil-DNA_glycosylase-like"/>
</dbReference>
<evidence type="ECO:0000256" key="2">
    <source>
        <dbReference type="ARBA" id="ARBA00022723"/>
    </source>
</evidence>
<keyword evidence="6" id="KW-0411">Iron-sulfur</keyword>
<dbReference type="GO" id="GO:0006281">
    <property type="term" value="P:DNA repair"/>
    <property type="evidence" value="ECO:0007669"/>
    <property type="project" value="UniProtKB-KW"/>
</dbReference>
<keyword evidence="7" id="KW-0234">DNA repair</keyword>
<dbReference type="GO" id="GO:0097506">
    <property type="term" value="F:deaminated base DNA N-glycosylase activity"/>
    <property type="evidence" value="ECO:0007669"/>
    <property type="project" value="UniProtKB-ARBA"/>
</dbReference>
<evidence type="ECO:0000256" key="6">
    <source>
        <dbReference type="ARBA" id="ARBA00023014"/>
    </source>
</evidence>
<dbReference type="GO" id="GO:0046872">
    <property type="term" value="F:metal ion binding"/>
    <property type="evidence" value="ECO:0007669"/>
    <property type="project" value="UniProtKB-KW"/>
</dbReference>
<dbReference type="RefSeq" id="YP_002049459.1">
    <property type="nucleotide sequence ID" value="NC_011087.1"/>
</dbReference>
<evidence type="ECO:0000256" key="3">
    <source>
        <dbReference type="ARBA" id="ARBA00022763"/>
    </source>
</evidence>
<evidence type="ECO:0000256" key="1">
    <source>
        <dbReference type="ARBA" id="ARBA00022485"/>
    </source>
</evidence>
<dbReference type="SMART" id="SM00986">
    <property type="entry name" value="UDG"/>
    <property type="match status" value="1"/>
</dbReference>
<dbReference type="InterPro" id="IPR036895">
    <property type="entry name" value="Uracil-DNA_glycosylase-like_sf"/>
</dbReference>
<protein>
    <recommendedName>
        <fullName evidence="8">Uracil-DNA glycosylase-like domain-containing protein</fullName>
    </recommendedName>
</protein>
<reference evidence="9" key="1">
    <citation type="submission" date="2007-08" db="EMBL/GenBank/DDBJ databases">
        <authorList>
            <person name="Gloeckner G."/>
            <person name="Nowack E."/>
            <person name="Melkonian M."/>
        </authorList>
    </citation>
    <scope>NUCLEOTIDE SEQUENCE</scope>
</reference>
<dbReference type="InterPro" id="IPR051536">
    <property type="entry name" value="UDG_Type-4/5"/>
</dbReference>
<dbReference type="CDD" id="cd10030">
    <property type="entry name" value="UDG-F4_TTUDGA_SPO1dp_like"/>
    <property type="match status" value="1"/>
</dbReference>
<evidence type="ECO:0000256" key="5">
    <source>
        <dbReference type="ARBA" id="ARBA00023004"/>
    </source>
</evidence>
<gene>
    <name evidence="9" type="ordered locus">PCC_0839</name>
</gene>
<keyword evidence="5" id="KW-0408">Iron</keyword>
<evidence type="ECO:0000256" key="4">
    <source>
        <dbReference type="ARBA" id="ARBA00022801"/>
    </source>
</evidence>
<dbReference type="SMART" id="SM00987">
    <property type="entry name" value="UreE_C"/>
    <property type="match status" value="1"/>
</dbReference>
<dbReference type="GO" id="GO:0051539">
    <property type="term" value="F:4 iron, 4 sulfur cluster binding"/>
    <property type="evidence" value="ECO:0007669"/>
    <property type="project" value="UniProtKB-KW"/>
</dbReference>
<dbReference type="SUPFAM" id="SSF52141">
    <property type="entry name" value="Uracil-DNA glycosylase-like"/>
    <property type="match status" value="1"/>
</dbReference>
<evidence type="ECO:0000259" key="8">
    <source>
        <dbReference type="SMART" id="SM00986"/>
    </source>
</evidence>
<feature type="domain" description="Uracil-DNA glycosylase-like" evidence="8">
    <location>
        <begin position="54"/>
        <end position="206"/>
    </location>
</feature>
<dbReference type="AlphaFoldDB" id="B1X5N0"/>
<organism evidence="9">
    <name type="scientific">Paulinella chromatophora</name>
    <dbReference type="NCBI Taxonomy" id="39717"/>
    <lineage>
        <taxon>Eukaryota</taxon>
        <taxon>Sar</taxon>
        <taxon>Rhizaria</taxon>
        <taxon>Cercozoa</taxon>
        <taxon>Imbricatea</taxon>
        <taxon>Silicofilosea</taxon>
        <taxon>Euglyphida</taxon>
        <taxon>Paulinellidae</taxon>
        <taxon>Paulinella</taxon>
    </lineage>
</organism>
<name>B1X5N0_PAUCH</name>
<reference evidence="9" key="2">
    <citation type="journal article" date="2008" name="Curr. Biol.">
        <title>Chromatophore genome sequence of Paulinella sheds light on acquisition of photosynthesis by eukaryotes.</title>
        <authorList>
            <person name="Nowack E.C.M."/>
            <person name="Melkonian M."/>
            <person name="Gloeckner G."/>
        </authorList>
    </citation>
    <scope>NUCLEOTIDE SEQUENCE [LARGE SCALE GENOMIC DNA]</scope>
</reference>
<dbReference type="PANTHER" id="PTHR33693:SF1">
    <property type="entry name" value="TYPE-4 URACIL-DNA GLYCOSYLASE"/>
    <property type="match status" value="1"/>
</dbReference>
<evidence type="ECO:0000256" key="7">
    <source>
        <dbReference type="ARBA" id="ARBA00023204"/>
    </source>
</evidence>
<keyword evidence="3" id="KW-0227">DNA damage</keyword>
<keyword evidence="4" id="KW-0378">Hydrolase</keyword>
<dbReference type="PANTHER" id="PTHR33693">
    <property type="entry name" value="TYPE-5 URACIL-DNA GLYCOSYLASE"/>
    <property type="match status" value="1"/>
</dbReference>